<dbReference type="PANTHER" id="PTHR42834">
    <property type="entry name" value="ENDONUCLEASE/EXONUCLEASE/PHOSPHATASE FAMILY PROTEIN (AFU_ORTHOLOGUE AFUA_3G09210)"/>
    <property type="match status" value="1"/>
</dbReference>
<name>A0A9D9J4H1_9BACT</name>
<proteinExistence type="predicted"/>
<organism evidence="3 4">
    <name type="scientific">Candidatus Cryptobacteroides excrementavium</name>
    <dbReference type="NCBI Taxonomy" id="2840759"/>
    <lineage>
        <taxon>Bacteria</taxon>
        <taxon>Pseudomonadati</taxon>
        <taxon>Bacteroidota</taxon>
        <taxon>Bacteroidia</taxon>
        <taxon>Bacteroidales</taxon>
        <taxon>Candidatus Cryptobacteroides</taxon>
    </lineage>
</organism>
<dbReference type="SUPFAM" id="SSF56219">
    <property type="entry name" value="DNase I-like"/>
    <property type="match status" value="1"/>
</dbReference>
<sequence>MKKIFLLTILLVLGISSFAQKQNYVIGFYNVENLFDIYDDPLTDDAEFLPEGKNKWTQPKYEKKLHNIARVINAMRDENGVYHTVLGVSEIENRLVLEDLVSLPELTGANYQIVHYDGPDARGVDVGLLYRPDQFQYIDSESIPFTFEDSKIEFFMDEEEQKEFKTRDILMVHGQIDGEDIAVYVAHLPSRIGGKGKDLRPRGAEIIYNHAAALKEEYPGIKIVVMGDMNDNPTDESMVVWMHSKAEIADMEPGDFYSPFIRMLADGYGSLAYRGVWNIYDNILVDYNLAQAPDGGLKILPVHKKGYCGRVFKKSFMTQQKGQYKGTPFRTFSNGGFIGGYSDHYPTYIVIGK</sequence>
<dbReference type="EMBL" id="JADILX010000129">
    <property type="protein sequence ID" value="MBO8486465.1"/>
    <property type="molecule type" value="Genomic_DNA"/>
</dbReference>
<dbReference type="PANTHER" id="PTHR42834:SF1">
    <property type="entry name" value="ENDONUCLEASE_EXONUCLEASE_PHOSPHATASE FAMILY PROTEIN (AFU_ORTHOLOGUE AFUA_3G09210)"/>
    <property type="match status" value="1"/>
</dbReference>
<dbReference type="GO" id="GO:0004519">
    <property type="term" value="F:endonuclease activity"/>
    <property type="evidence" value="ECO:0007669"/>
    <property type="project" value="UniProtKB-KW"/>
</dbReference>
<accession>A0A9D9J4H1</accession>
<keyword evidence="1" id="KW-0732">Signal</keyword>
<dbReference type="Gene3D" id="3.60.10.10">
    <property type="entry name" value="Endonuclease/exonuclease/phosphatase"/>
    <property type="match status" value="1"/>
</dbReference>
<dbReference type="InterPro" id="IPR005135">
    <property type="entry name" value="Endo/exonuclease/phosphatase"/>
</dbReference>
<feature type="domain" description="Endonuclease/exonuclease/phosphatase" evidence="2">
    <location>
        <begin position="26"/>
        <end position="352"/>
    </location>
</feature>
<reference evidence="3" key="1">
    <citation type="submission" date="2020-10" db="EMBL/GenBank/DDBJ databases">
        <authorList>
            <person name="Gilroy R."/>
        </authorList>
    </citation>
    <scope>NUCLEOTIDE SEQUENCE</scope>
    <source>
        <strain evidence="3">B2-16538</strain>
    </source>
</reference>
<feature type="signal peptide" evidence="1">
    <location>
        <begin position="1"/>
        <end position="21"/>
    </location>
</feature>
<dbReference type="AlphaFoldDB" id="A0A9D9J4H1"/>
<evidence type="ECO:0000259" key="2">
    <source>
        <dbReference type="Pfam" id="PF19580"/>
    </source>
</evidence>
<comment type="caution">
    <text evidence="3">The sequence shown here is derived from an EMBL/GenBank/DDBJ whole genome shotgun (WGS) entry which is preliminary data.</text>
</comment>
<keyword evidence="3" id="KW-0378">Hydrolase</keyword>
<protein>
    <submittedName>
        <fullName evidence="3">Endonuclease/exonuclease/phosphatase family protein</fullName>
    </submittedName>
</protein>
<dbReference type="Proteomes" id="UP000823750">
    <property type="component" value="Unassembled WGS sequence"/>
</dbReference>
<dbReference type="Pfam" id="PF19580">
    <property type="entry name" value="Exo_endo_phos_3"/>
    <property type="match status" value="1"/>
</dbReference>
<evidence type="ECO:0000313" key="3">
    <source>
        <dbReference type="EMBL" id="MBO8486465.1"/>
    </source>
</evidence>
<dbReference type="InterPro" id="IPR036691">
    <property type="entry name" value="Endo/exonu/phosph_ase_sf"/>
</dbReference>
<reference evidence="3" key="2">
    <citation type="journal article" date="2021" name="PeerJ">
        <title>Extensive microbial diversity within the chicken gut microbiome revealed by metagenomics and culture.</title>
        <authorList>
            <person name="Gilroy R."/>
            <person name="Ravi A."/>
            <person name="Getino M."/>
            <person name="Pursley I."/>
            <person name="Horton D.L."/>
            <person name="Alikhan N.F."/>
            <person name="Baker D."/>
            <person name="Gharbi K."/>
            <person name="Hall N."/>
            <person name="Watson M."/>
            <person name="Adriaenssens E.M."/>
            <person name="Foster-Nyarko E."/>
            <person name="Jarju S."/>
            <person name="Secka A."/>
            <person name="Antonio M."/>
            <person name="Oren A."/>
            <person name="Chaudhuri R.R."/>
            <person name="La Ragione R."/>
            <person name="Hildebrand F."/>
            <person name="Pallen M.J."/>
        </authorList>
    </citation>
    <scope>NUCLEOTIDE SEQUENCE</scope>
    <source>
        <strain evidence="3">B2-16538</strain>
    </source>
</reference>
<keyword evidence="3" id="KW-0540">Nuclease</keyword>
<gene>
    <name evidence="3" type="ORF">IAB78_08605</name>
</gene>
<keyword evidence="3" id="KW-0255">Endonuclease</keyword>
<evidence type="ECO:0000313" key="4">
    <source>
        <dbReference type="Proteomes" id="UP000823750"/>
    </source>
</evidence>
<feature type="chain" id="PRO_5039724867" evidence="1">
    <location>
        <begin position="22"/>
        <end position="353"/>
    </location>
</feature>
<evidence type="ECO:0000256" key="1">
    <source>
        <dbReference type="SAM" id="SignalP"/>
    </source>
</evidence>